<name>A0A7S8EDP9_9CHLR</name>
<dbReference type="InterPro" id="IPR029016">
    <property type="entry name" value="GAF-like_dom_sf"/>
</dbReference>
<dbReference type="AlphaFoldDB" id="A0A7S8EDP9"/>
<dbReference type="PANTHER" id="PTHR43156">
    <property type="entry name" value="STAGE II SPORULATION PROTEIN E-RELATED"/>
    <property type="match status" value="1"/>
</dbReference>
<sequence length="426" mass="47436">MTDKAYYEGQIKKLEHELGEMTVALSQAWDQLVPFLQEVPFEAKTAQDIQPLLEAVTVAADSELAGIYLFKTDEWYTIPDQICLTDDAIQQLKALSNHETIEMFMKIGVSSHWAFAPIISEGKRIGVLGIGTYDEARLFTAVELRIIMRMAQRIAGQIEAAQLATFREREAIQAREMQIAHDIQNSIQPKDVPQNRLYKIDSYWKPARHVGGDAWGWMHQVEGQLEWFILDVAGKGLPAALAAIGLHTAISMALRLNRSPEEALRIVNETLYDAYTRTDLMATAAILSLDLETGRLQVANAGHPPILVQQNGAWLQLEATAPPIGVLPDLDIEMQELMLGADDLIITYSDGFSEIETGTELWGQMGLIQAVPSDTSDIDRLTKEIVMASQQAGEARDDQTLVTVIYTKEKHHARANHTPSQPRGRV</sequence>
<dbReference type="Gene3D" id="3.30.450.40">
    <property type="match status" value="1"/>
</dbReference>
<organism evidence="3 4">
    <name type="scientific">Phototrophicus methaneseepsis</name>
    <dbReference type="NCBI Taxonomy" id="2710758"/>
    <lineage>
        <taxon>Bacteria</taxon>
        <taxon>Bacillati</taxon>
        <taxon>Chloroflexota</taxon>
        <taxon>Candidatus Thermofontia</taxon>
        <taxon>Phototrophicales</taxon>
        <taxon>Phototrophicaceae</taxon>
        <taxon>Phototrophicus</taxon>
    </lineage>
</organism>
<dbReference type="InterPro" id="IPR036457">
    <property type="entry name" value="PPM-type-like_dom_sf"/>
</dbReference>
<dbReference type="SMART" id="SM00331">
    <property type="entry name" value="PP2C_SIG"/>
    <property type="match status" value="1"/>
</dbReference>
<proteinExistence type="predicted"/>
<feature type="domain" description="PPM-type phosphatase" evidence="2">
    <location>
        <begin position="195"/>
        <end position="406"/>
    </location>
</feature>
<dbReference type="SUPFAM" id="SSF55781">
    <property type="entry name" value="GAF domain-like"/>
    <property type="match status" value="1"/>
</dbReference>
<dbReference type="InterPro" id="IPR001932">
    <property type="entry name" value="PPM-type_phosphatase-like_dom"/>
</dbReference>
<dbReference type="RefSeq" id="WP_195173012.1">
    <property type="nucleotide sequence ID" value="NZ_CP062983.1"/>
</dbReference>
<dbReference type="Proteomes" id="UP000594468">
    <property type="component" value="Chromosome"/>
</dbReference>
<accession>A0A7S8EDP9</accession>
<dbReference type="KEGG" id="pmet:G4Y79_11440"/>
<dbReference type="GO" id="GO:0016791">
    <property type="term" value="F:phosphatase activity"/>
    <property type="evidence" value="ECO:0007669"/>
    <property type="project" value="TreeGrafter"/>
</dbReference>
<dbReference type="Gene3D" id="3.60.40.10">
    <property type="entry name" value="PPM-type phosphatase domain"/>
    <property type="match status" value="1"/>
</dbReference>
<evidence type="ECO:0000313" key="4">
    <source>
        <dbReference type="Proteomes" id="UP000594468"/>
    </source>
</evidence>
<keyword evidence="1" id="KW-0378">Hydrolase</keyword>
<dbReference type="SUPFAM" id="SSF81606">
    <property type="entry name" value="PP2C-like"/>
    <property type="match status" value="1"/>
</dbReference>
<protein>
    <submittedName>
        <fullName evidence="3">SpoIIE family protein phosphatase</fullName>
    </submittedName>
</protein>
<dbReference type="InterPro" id="IPR052016">
    <property type="entry name" value="Bact_Sigma-Reg"/>
</dbReference>
<reference evidence="3 4" key="1">
    <citation type="submission" date="2020-02" db="EMBL/GenBank/DDBJ databases">
        <authorList>
            <person name="Zheng R.K."/>
            <person name="Sun C.M."/>
        </authorList>
    </citation>
    <scope>NUCLEOTIDE SEQUENCE [LARGE SCALE GENOMIC DNA]</scope>
    <source>
        <strain evidence="4">rifampicinis</strain>
    </source>
</reference>
<evidence type="ECO:0000313" key="3">
    <source>
        <dbReference type="EMBL" id="QPC84949.1"/>
    </source>
</evidence>
<dbReference type="EMBL" id="CP062983">
    <property type="protein sequence ID" value="QPC84949.1"/>
    <property type="molecule type" value="Genomic_DNA"/>
</dbReference>
<keyword evidence="4" id="KW-1185">Reference proteome</keyword>
<evidence type="ECO:0000259" key="2">
    <source>
        <dbReference type="SMART" id="SM00331"/>
    </source>
</evidence>
<dbReference type="PANTHER" id="PTHR43156:SF2">
    <property type="entry name" value="STAGE II SPORULATION PROTEIN E"/>
    <property type="match status" value="1"/>
</dbReference>
<gene>
    <name evidence="3" type="ORF">G4Y79_11440</name>
</gene>
<evidence type="ECO:0000256" key="1">
    <source>
        <dbReference type="ARBA" id="ARBA00022801"/>
    </source>
</evidence>
<dbReference type="Pfam" id="PF07228">
    <property type="entry name" value="SpoIIE"/>
    <property type="match status" value="1"/>
</dbReference>